<feature type="region of interest" description="Disordered" evidence="2">
    <location>
        <begin position="169"/>
        <end position="224"/>
    </location>
</feature>
<sequence length="224" mass="25776">MPQYEITILASHLQIGLLWYRWKKLQLPWRKQFLVGADLAGNTYWIFKDALHANRWRRIVRYSSKVHLSDVKVTPQWHQWLRHTRAEAPSIQEQQYDVSRQAAMKQLASRADDRWKSVPSYLDAPSAQQAQPAMLPRDQAGYVQQTEPEHKQGVMSAVEGAVKVQEVAVEGKDGKEVDEGRFKGSTREKPRERGPAPWEQQQSKGTPGENWQPAAWSPGTAQRR</sequence>
<name>A0A4U0UXJ1_9PEZI</name>
<dbReference type="GO" id="GO:0032981">
    <property type="term" value="P:mitochondrial respiratory chain complex I assembly"/>
    <property type="evidence" value="ECO:0007669"/>
    <property type="project" value="TreeGrafter"/>
</dbReference>
<dbReference type="EMBL" id="NAJP01000030">
    <property type="protein sequence ID" value="TKA40910.1"/>
    <property type="molecule type" value="Genomic_DNA"/>
</dbReference>
<evidence type="ECO:0000313" key="3">
    <source>
        <dbReference type="EMBL" id="TKA40910.1"/>
    </source>
</evidence>
<feature type="region of interest" description="Disordered" evidence="2">
    <location>
        <begin position="124"/>
        <end position="154"/>
    </location>
</feature>
<evidence type="ECO:0000256" key="1">
    <source>
        <dbReference type="ARBA" id="ARBA00007355"/>
    </source>
</evidence>
<organism evidence="3 4">
    <name type="scientific">Friedmanniomyces endolithicus</name>
    <dbReference type="NCBI Taxonomy" id="329885"/>
    <lineage>
        <taxon>Eukaryota</taxon>
        <taxon>Fungi</taxon>
        <taxon>Dikarya</taxon>
        <taxon>Ascomycota</taxon>
        <taxon>Pezizomycotina</taxon>
        <taxon>Dothideomycetes</taxon>
        <taxon>Dothideomycetidae</taxon>
        <taxon>Mycosphaerellales</taxon>
        <taxon>Teratosphaeriaceae</taxon>
        <taxon>Friedmanniomyces</taxon>
    </lineage>
</organism>
<gene>
    <name evidence="3" type="ORF">B0A54_07822</name>
</gene>
<evidence type="ECO:0000313" key="4">
    <source>
        <dbReference type="Proteomes" id="UP000310066"/>
    </source>
</evidence>
<dbReference type="AlphaFoldDB" id="A0A4U0UXJ1"/>
<accession>A0A4U0UXJ1</accession>
<reference evidence="3 4" key="1">
    <citation type="submission" date="2017-03" db="EMBL/GenBank/DDBJ databases">
        <title>Genomes of endolithic fungi from Antarctica.</title>
        <authorList>
            <person name="Coleine C."/>
            <person name="Masonjones S."/>
            <person name="Stajich J.E."/>
        </authorList>
    </citation>
    <scope>NUCLEOTIDE SEQUENCE [LARGE SCALE GENOMIC DNA]</scope>
    <source>
        <strain evidence="3 4">CCFEE 5311</strain>
    </source>
</reference>
<evidence type="ECO:0000256" key="2">
    <source>
        <dbReference type="SAM" id="MobiDB-lite"/>
    </source>
</evidence>
<comment type="similarity">
    <text evidence="1">Belongs to the complex I NDUFA12 subunit family.</text>
</comment>
<dbReference type="PANTHER" id="PTHR32470:SF2">
    <property type="entry name" value="NADH DEHYDROGENASE [UBIQUINONE] 1 ALPHA SUBCOMPLEX ASSEMBLY FACTOR 2"/>
    <property type="match status" value="1"/>
</dbReference>
<dbReference type="Pfam" id="PF05071">
    <property type="entry name" value="NDUFA12"/>
    <property type="match status" value="1"/>
</dbReference>
<dbReference type="PANTHER" id="PTHR32470">
    <property type="entry name" value="ADH DEHYDROGENASE [UBIQUINONE] 1 ALPHA SUBCOMPLEX ASSEMBLY FACTOR 2"/>
    <property type="match status" value="1"/>
</dbReference>
<dbReference type="GO" id="GO:0005739">
    <property type="term" value="C:mitochondrion"/>
    <property type="evidence" value="ECO:0007669"/>
    <property type="project" value="TreeGrafter"/>
</dbReference>
<dbReference type="InterPro" id="IPR007763">
    <property type="entry name" value="NDUFA12"/>
</dbReference>
<comment type="caution">
    <text evidence="3">The sequence shown here is derived from an EMBL/GenBank/DDBJ whole genome shotgun (WGS) entry which is preliminary data.</text>
</comment>
<dbReference type="Proteomes" id="UP000310066">
    <property type="component" value="Unassembled WGS sequence"/>
</dbReference>
<dbReference type="STRING" id="329885.A0A4U0UXJ1"/>
<dbReference type="InterPro" id="IPR052618">
    <property type="entry name" value="ComplexI_NDUFA12"/>
</dbReference>
<dbReference type="GO" id="GO:0045271">
    <property type="term" value="C:respiratory chain complex I"/>
    <property type="evidence" value="ECO:0007669"/>
    <property type="project" value="InterPro"/>
</dbReference>
<proteinExistence type="inferred from homology"/>
<feature type="compositionally biased region" description="Basic and acidic residues" evidence="2">
    <location>
        <begin position="169"/>
        <end position="194"/>
    </location>
</feature>
<protein>
    <submittedName>
        <fullName evidence="3">Uncharacterized protein</fullName>
    </submittedName>
</protein>
<dbReference type="OrthoDB" id="10255576at2759"/>